<dbReference type="Gene3D" id="3.30.1300.30">
    <property type="entry name" value="GSPII I/J protein-like"/>
    <property type="match status" value="1"/>
</dbReference>
<evidence type="ECO:0000256" key="4">
    <source>
        <dbReference type="ARBA" id="ARBA00022481"/>
    </source>
</evidence>
<dbReference type="InterPro" id="IPR045584">
    <property type="entry name" value="Pilin-like"/>
</dbReference>
<comment type="subcellular location">
    <subcellularLocation>
        <location evidence="1 9">Cell inner membrane</location>
        <topology evidence="1 9">Single-pass membrane protein</topology>
    </subcellularLocation>
</comment>
<comment type="subunit">
    <text evidence="9">Type II secretion is composed of four main components: the outer membrane complex, the inner membrane complex, the cytoplasmic secretion ATPase and the periplasm-spanning pseudopilus.</text>
</comment>
<dbReference type="InterPro" id="IPR003413">
    <property type="entry name" value="T2SS_GspI_C"/>
</dbReference>
<keyword evidence="4 9" id="KW-0488">Methylation</keyword>
<evidence type="ECO:0000313" key="11">
    <source>
        <dbReference type="EMBL" id="MFG6455298.1"/>
    </source>
</evidence>
<dbReference type="PANTHER" id="PTHR38779">
    <property type="entry name" value="TYPE II SECRETION SYSTEM PROTEIN I-RELATED"/>
    <property type="match status" value="1"/>
</dbReference>
<reference evidence="11 12" key="1">
    <citation type="submission" date="2024-09" db="EMBL/GenBank/DDBJ databases">
        <title>Novel species of the genus Pelomonas and Roseateles isolated from streams.</title>
        <authorList>
            <person name="Lu H."/>
        </authorList>
    </citation>
    <scope>NUCLEOTIDE SEQUENCE [LARGE SCALE GENOMIC DNA]</scope>
    <source>
        <strain evidence="11 12">BYS96W</strain>
    </source>
</reference>
<comment type="similarity">
    <text evidence="2 9">Belongs to the GSP I family.</text>
</comment>
<comment type="PTM">
    <text evidence="9">Cleaved by prepilin peptidase.</text>
</comment>
<proteinExistence type="inferred from homology"/>
<dbReference type="NCBIfam" id="TIGR02532">
    <property type="entry name" value="IV_pilin_GFxxxE"/>
    <property type="match status" value="1"/>
</dbReference>
<sequence length="138" mass="14649">MAHRLSPLHHPADININGTPGARQQGFTLIEVLVALVIVAIALSAGIKAAGALSSNADRLAQVTAAQWCAENVLTEIRLTQQQPSIGESSFSCEQLARTYSGTLKVTQTPNQNFKRVDASVANDEGLPMLTLTTIVGR</sequence>
<evidence type="ECO:0000256" key="1">
    <source>
        <dbReference type="ARBA" id="ARBA00004377"/>
    </source>
</evidence>
<dbReference type="SUPFAM" id="SSF54523">
    <property type="entry name" value="Pili subunits"/>
    <property type="match status" value="1"/>
</dbReference>
<evidence type="ECO:0000256" key="6">
    <source>
        <dbReference type="ARBA" id="ARBA00022692"/>
    </source>
</evidence>
<evidence type="ECO:0000256" key="7">
    <source>
        <dbReference type="ARBA" id="ARBA00022989"/>
    </source>
</evidence>
<keyword evidence="3" id="KW-1003">Cell membrane</keyword>
<evidence type="ECO:0000256" key="5">
    <source>
        <dbReference type="ARBA" id="ARBA00022519"/>
    </source>
</evidence>
<organism evidence="11 12">
    <name type="scientific">Pelomonas nitida</name>
    <dbReference type="NCBI Taxonomy" id="3299027"/>
    <lineage>
        <taxon>Bacteria</taxon>
        <taxon>Pseudomonadati</taxon>
        <taxon>Pseudomonadota</taxon>
        <taxon>Betaproteobacteria</taxon>
        <taxon>Burkholderiales</taxon>
        <taxon>Sphaerotilaceae</taxon>
        <taxon>Roseateles</taxon>
    </lineage>
</organism>
<gene>
    <name evidence="11" type="primary">gspI</name>
    <name evidence="11" type="ORF">ACG00X_00465</name>
</gene>
<feature type="domain" description="Type II secretion system protein GspI C-terminal" evidence="10">
    <location>
        <begin position="60"/>
        <end position="136"/>
    </location>
</feature>
<evidence type="ECO:0000256" key="3">
    <source>
        <dbReference type="ARBA" id="ARBA00022475"/>
    </source>
</evidence>
<protein>
    <recommendedName>
        <fullName evidence="9">Type II secretion system protein I</fullName>
        <shortName evidence="9">T2SS minor pseudopilin I</shortName>
    </recommendedName>
</protein>
<evidence type="ECO:0000256" key="2">
    <source>
        <dbReference type="ARBA" id="ARBA00008358"/>
    </source>
</evidence>
<dbReference type="PANTHER" id="PTHR38779:SF2">
    <property type="entry name" value="TYPE II SECRETION SYSTEM PROTEIN I-RELATED"/>
    <property type="match status" value="1"/>
</dbReference>
<evidence type="ECO:0000259" key="10">
    <source>
        <dbReference type="Pfam" id="PF02501"/>
    </source>
</evidence>
<name>A0ABW7G031_9BURK</name>
<feature type="transmembrane region" description="Helical" evidence="9">
    <location>
        <begin position="27"/>
        <end position="47"/>
    </location>
</feature>
<keyword evidence="8 9" id="KW-0472">Membrane</keyword>
<dbReference type="Pfam" id="PF02501">
    <property type="entry name" value="T2SSI"/>
    <property type="match status" value="1"/>
</dbReference>
<dbReference type="PROSITE" id="PS00409">
    <property type="entry name" value="PROKAR_NTER_METHYL"/>
    <property type="match status" value="1"/>
</dbReference>
<evidence type="ECO:0000256" key="8">
    <source>
        <dbReference type="ARBA" id="ARBA00023136"/>
    </source>
</evidence>
<accession>A0ABW7G031</accession>
<comment type="caution">
    <text evidence="11">The sequence shown here is derived from an EMBL/GenBank/DDBJ whole genome shotgun (WGS) entry which is preliminary data.</text>
</comment>
<dbReference type="InterPro" id="IPR012902">
    <property type="entry name" value="N_methyl_site"/>
</dbReference>
<evidence type="ECO:0000256" key="9">
    <source>
        <dbReference type="RuleBase" id="RU368030"/>
    </source>
</evidence>
<evidence type="ECO:0000313" key="12">
    <source>
        <dbReference type="Proteomes" id="UP001606305"/>
    </source>
</evidence>
<keyword evidence="6 9" id="KW-0812">Transmembrane</keyword>
<keyword evidence="12" id="KW-1185">Reference proteome</keyword>
<keyword evidence="5 9" id="KW-0997">Cell inner membrane</keyword>
<dbReference type="RefSeq" id="WP_394485856.1">
    <property type="nucleotide sequence ID" value="NZ_JBIGIA010000001.1"/>
</dbReference>
<comment type="function">
    <text evidence="9">Component of the type II secretion system required for the energy-dependent secretion of extracellular factors such as proteases and toxins from the periplasm.</text>
</comment>
<dbReference type="EMBL" id="JBIGIA010000001">
    <property type="protein sequence ID" value="MFG6455298.1"/>
    <property type="molecule type" value="Genomic_DNA"/>
</dbReference>
<dbReference type="Pfam" id="PF07963">
    <property type="entry name" value="N_methyl"/>
    <property type="match status" value="1"/>
</dbReference>
<dbReference type="InterPro" id="IPR010052">
    <property type="entry name" value="T2SS_protein-GspI"/>
</dbReference>
<keyword evidence="7 9" id="KW-1133">Transmembrane helix</keyword>
<dbReference type="NCBIfam" id="TIGR01707">
    <property type="entry name" value="gspI"/>
    <property type="match status" value="1"/>
</dbReference>
<dbReference type="Proteomes" id="UP001606305">
    <property type="component" value="Unassembled WGS sequence"/>
</dbReference>